<name>A0A0B5AU64_9BACL</name>
<keyword evidence="1" id="KW-0614">Plasmid</keyword>
<dbReference type="EMBL" id="CP009417">
    <property type="protein sequence ID" value="AJD93601.1"/>
    <property type="molecule type" value="Genomic_DNA"/>
</dbReference>
<evidence type="ECO:0000313" key="2">
    <source>
        <dbReference type="Proteomes" id="UP000031449"/>
    </source>
</evidence>
<organism evidence="1 2">
    <name type="scientific">Jeotgalibacillus malaysiensis</name>
    <dbReference type="NCBI Taxonomy" id="1508404"/>
    <lineage>
        <taxon>Bacteria</taxon>
        <taxon>Bacillati</taxon>
        <taxon>Bacillota</taxon>
        <taxon>Bacilli</taxon>
        <taxon>Bacillales</taxon>
        <taxon>Caryophanaceae</taxon>
        <taxon>Jeotgalibacillus</taxon>
    </lineage>
</organism>
<keyword evidence="2" id="KW-1185">Reference proteome</keyword>
<protein>
    <recommendedName>
        <fullName evidence="3">KOW domain-containing protein</fullName>
    </recommendedName>
</protein>
<gene>
    <name evidence="1" type="ORF">JMA_42840</name>
</gene>
<dbReference type="KEGG" id="jeo:JMA_42840"/>
<dbReference type="HOGENOM" id="CLU_2395776_0_0_9"/>
<evidence type="ECO:0008006" key="3">
    <source>
        <dbReference type="Google" id="ProtNLM"/>
    </source>
</evidence>
<accession>A0A0B5AU64</accession>
<evidence type="ECO:0000313" key="1">
    <source>
        <dbReference type="EMBL" id="AJD93601.1"/>
    </source>
</evidence>
<dbReference type="BioCyc" id="JESP1508404:G14D9-13607-MONOMER"/>
<sequence>MTSHTDKQTTTDKVAPGSIYNVGDRVVFKYYEDDECEEYVYGTLHGRVDEQTAIVKVVLKGRKKDIIDYHEIAFSNLLPHIPDKRRQAPDDDE</sequence>
<dbReference type="Proteomes" id="UP000031449">
    <property type="component" value="Plasmid unnamed"/>
</dbReference>
<geneLocation type="plasmid" evidence="2"/>
<dbReference type="AlphaFoldDB" id="A0A0B5AU64"/>
<reference evidence="1 2" key="1">
    <citation type="submission" date="2014-08" db="EMBL/GenBank/DDBJ databases">
        <title>Complete genome of a marine bacteria Jeotgalibacillus malaysiensis.</title>
        <authorList>
            <person name="Yaakop A.S."/>
            <person name="Chan K.-G."/>
            <person name="Goh K.M."/>
        </authorList>
    </citation>
    <scope>NUCLEOTIDE SEQUENCE [LARGE SCALE GENOMIC DNA]</scope>
    <source>
        <strain evidence="1 2">D5</strain>
        <plasmid evidence="2">Plasmid</plasmid>
    </source>
</reference>
<proteinExistence type="predicted"/>